<protein>
    <submittedName>
        <fullName evidence="2">Uncharacterized protein</fullName>
    </submittedName>
</protein>
<name>A0ABD0NE57_CIRMR</name>
<comment type="caution">
    <text evidence="2">The sequence shown here is derived from an EMBL/GenBank/DDBJ whole genome shotgun (WGS) entry which is preliminary data.</text>
</comment>
<feature type="region of interest" description="Disordered" evidence="1">
    <location>
        <begin position="20"/>
        <end position="63"/>
    </location>
</feature>
<evidence type="ECO:0000313" key="2">
    <source>
        <dbReference type="EMBL" id="KAL0160310.1"/>
    </source>
</evidence>
<feature type="non-terminal residue" evidence="2">
    <location>
        <position position="1"/>
    </location>
</feature>
<dbReference type="AlphaFoldDB" id="A0ABD0NE57"/>
<sequence>HRCDPAADCESTAAATTLGFRSSSSAAGRTHLRTHRTGAGPENHSAGADPCGQCSQRKRPGLT</sequence>
<organism evidence="2 3">
    <name type="scientific">Cirrhinus mrigala</name>
    <name type="common">Mrigala</name>
    <dbReference type="NCBI Taxonomy" id="683832"/>
    <lineage>
        <taxon>Eukaryota</taxon>
        <taxon>Metazoa</taxon>
        <taxon>Chordata</taxon>
        <taxon>Craniata</taxon>
        <taxon>Vertebrata</taxon>
        <taxon>Euteleostomi</taxon>
        <taxon>Actinopterygii</taxon>
        <taxon>Neopterygii</taxon>
        <taxon>Teleostei</taxon>
        <taxon>Ostariophysi</taxon>
        <taxon>Cypriniformes</taxon>
        <taxon>Cyprinidae</taxon>
        <taxon>Labeoninae</taxon>
        <taxon>Labeonini</taxon>
        <taxon>Cirrhinus</taxon>
    </lineage>
</organism>
<reference evidence="2 3" key="1">
    <citation type="submission" date="2024-05" db="EMBL/GenBank/DDBJ databases">
        <title>Genome sequencing and assembly of Indian major carp, Cirrhinus mrigala (Hamilton, 1822).</title>
        <authorList>
            <person name="Mohindra V."/>
            <person name="Chowdhury L.M."/>
            <person name="Lal K."/>
            <person name="Jena J.K."/>
        </authorList>
    </citation>
    <scope>NUCLEOTIDE SEQUENCE [LARGE SCALE GENOMIC DNA]</scope>
    <source>
        <strain evidence="2">CM1030</strain>
        <tissue evidence="2">Blood</tissue>
    </source>
</reference>
<evidence type="ECO:0000256" key="1">
    <source>
        <dbReference type="SAM" id="MobiDB-lite"/>
    </source>
</evidence>
<accession>A0ABD0NE57</accession>
<proteinExistence type="predicted"/>
<dbReference type="EMBL" id="JAMKFB020000022">
    <property type="protein sequence ID" value="KAL0160310.1"/>
    <property type="molecule type" value="Genomic_DNA"/>
</dbReference>
<feature type="non-terminal residue" evidence="2">
    <location>
        <position position="63"/>
    </location>
</feature>
<gene>
    <name evidence="2" type="ORF">M9458_044035</name>
</gene>
<evidence type="ECO:0000313" key="3">
    <source>
        <dbReference type="Proteomes" id="UP001529510"/>
    </source>
</evidence>
<keyword evidence="3" id="KW-1185">Reference proteome</keyword>
<dbReference type="Proteomes" id="UP001529510">
    <property type="component" value="Unassembled WGS sequence"/>
</dbReference>